<name>A0A1W2GMY0_REIFA</name>
<dbReference type="Gene3D" id="2.60.40.10">
    <property type="entry name" value="Immunoglobulins"/>
    <property type="match status" value="2"/>
</dbReference>
<dbReference type="EMBL" id="FWYF01000004">
    <property type="protein sequence ID" value="SMD37951.1"/>
    <property type="molecule type" value="Genomic_DNA"/>
</dbReference>
<feature type="chain" id="PRO_5010723528" evidence="1">
    <location>
        <begin position="21"/>
        <end position="193"/>
    </location>
</feature>
<dbReference type="SUPFAM" id="SSF49299">
    <property type="entry name" value="PKD domain"/>
    <property type="match status" value="2"/>
</dbReference>
<dbReference type="AlphaFoldDB" id="A0A1W2GMY0"/>
<dbReference type="InterPro" id="IPR022409">
    <property type="entry name" value="PKD/Chitinase_dom"/>
</dbReference>
<feature type="domain" description="PKD" evidence="2">
    <location>
        <begin position="52"/>
        <end position="85"/>
    </location>
</feature>
<evidence type="ECO:0000259" key="2">
    <source>
        <dbReference type="PROSITE" id="PS50093"/>
    </source>
</evidence>
<organism evidence="3 4">
    <name type="scientific">Reichenbachiella faecimaris</name>
    <dbReference type="NCBI Taxonomy" id="692418"/>
    <lineage>
        <taxon>Bacteria</taxon>
        <taxon>Pseudomonadati</taxon>
        <taxon>Bacteroidota</taxon>
        <taxon>Cytophagia</taxon>
        <taxon>Cytophagales</taxon>
        <taxon>Reichenbachiellaceae</taxon>
        <taxon>Reichenbachiella</taxon>
    </lineage>
</organism>
<dbReference type="Pfam" id="PF18911">
    <property type="entry name" value="PKD_4"/>
    <property type="match status" value="2"/>
</dbReference>
<dbReference type="Proteomes" id="UP000192472">
    <property type="component" value="Unassembled WGS sequence"/>
</dbReference>
<feature type="domain" description="PKD" evidence="2">
    <location>
        <begin position="132"/>
        <end position="168"/>
    </location>
</feature>
<dbReference type="InterPro" id="IPR013783">
    <property type="entry name" value="Ig-like_fold"/>
</dbReference>
<keyword evidence="1" id="KW-0732">Signal</keyword>
<dbReference type="SMART" id="SM00089">
    <property type="entry name" value="PKD"/>
    <property type="match status" value="2"/>
</dbReference>
<dbReference type="OrthoDB" id="9802683at2"/>
<sequence length="193" mass="22012">MFMKYLVVLILGVFVNNSVAQTSDYDSVYLLNNCVVLDAKESIQADRADLIYKWTFANDTIKYGEVAAHCYDSLGTYDIVLSVIDPQANALFEEEWLFQVTIAENYRLSFELQRQGSNIISAIPTLSFQNAPNRIGYFWDFGDGKFATGEEVEHEYLQEGRYHVRLLAKVEGQDQIINLSLNRTIVIEGDEDI</sequence>
<dbReference type="InterPro" id="IPR000601">
    <property type="entry name" value="PKD_dom"/>
</dbReference>
<dbReference type="STRING" id="692418.SAMN04488029_3555"/>
<proteinExistence type="predicted"/>
<keyword evidence="4" id="KW-1185">Reference proteome</keyword>
<evidence type="ECO:0000313" key="3">
    <source>
        <dbReference type="EMBL" id="SMD37951.1"/>
    </source>
</evidence>
<reference evidence="3 4" key="1">
    <citation type="submission" date="2017-04" db="EMBL/GenBank/DDBJ databases">
        <authorList>
            <person name="Afonso C.L."/>
            <person name="Miller P.J."/>
            <person name="Scott M.A."/>
            <person name="Spackman E."/>
            <person name="Goraichik I."/>
            <person name="Dimitrov K.M."/>
            <person name="Suarez D.L."/>
            <person name="Swayne D.E."/>
        </authorList>
    </citation>
    <scope>NUCLEOTIDE SEQUENCE [LARGE SCALE GENOMIC DNA]</scope>
    <source>
        <strain evidence="3 4">DSM 26133</strain>
    </source>
</reference>
<evidence type="ECO:0000256" key="1">
    <source>
        <dbReference type="SAM" id="SignalP"/>
    </source>
</evidence>
<dbReference type="PROSITE" id="PS50093">
    <property type="entry name" value="PKD"/>
    <property type="match status" value="2"/>
</dbReference>
<accession>A0A1W2GMY0</accession>
<gene>
    <name evidence="3" type="ORF">SAMN04488029_3555</name>
</gene>
<evidence type="ECO:0000313" key="4">
    <source>
        <dbReference type="Proteomes" id="UP000192472"/>
    </source>
</evidence>
<protein>
    <submittedName>
        <fullName evidence="3">PKD domain-containing protein</fullName>
    </submittedName>
</protein>
<feature type="signal peptide" evidence="1">
    <location>
        <begin position="1"/>
        <end position="20"/>
    </location>
</feature>
<dbReference type="InterPro" id="IPR035986">
    <property type="entry name" value="PKD_dom_sf"/>
</dbReference>
<dbReference type="CDD" id="cd00146">
    <property type="entry name" value="PKD"/>
    <property type="match status" value="1"/>
</dbReference>